<dbReference type="AlphaFoldDB" id="A0A5C5X4B0"/>
<evidence type="ECO:0000313" key="12">
    <source>
        <dbReference type="EMBL" id="TWT57035.1"/>
    </source>
</evidence>
<dbReference type="Proteomes" id="UP000317243">
    <property type="component" value="Unassembled WGS sequence"/>
</dbReference>
<keyword evidence="5 9" id="KW-0547">Nucleotide-binding</keyword>
<evidence type="ECO:0000259" key="10">
    <source>
        <dbReference type="Pfam" id="PF00288"/>
    </source>
</evidence>
<evidence type="ECO:0000313" key="13">
    <source>
        <dbReference type="Proteomes" id="UP000317243"/>
    </source>
</evidence>
<dbReference type="GO" id="GO:0005524">
    <property type="term" value="F:ATP binding"/>
    <property type="evidence" value="ECO:0007669"/>
    <property type="project" value="UniProtKB-UniRule"/>
</dbReference>
<dbReference type="SUPFAM" id="SSF55060">
    <property type="entry name" value="GHMP Kinase, C-terminal domain"/>
    <property type="match status" value="1"/>
</dbReference>
<dbReference type="GO" id="GO:0016114">
    <property type="term" value="P:terpenoid biosynthetic process"/>
    <property type="evidence" value="ECO:0007669"/>
    <property type="project" value="UniProtKB-UniRule"/>
</dbReference>
<proteinExistence type="inferred from homology"/>
<evidence type="ECO:0000256" key="6">
    <source>
        <dbReference type="ARBA" id="ARBA00022777"/>
    </source>
</evidence>
<keyword evidence="13" id="KW-1185">Reference proteome</keyword>
<feature type="active site" evidence="9">
    <location>
        <position position="17"/>
    </location>
</feature>
<feature type="domain" description="GHMP kinase N-terminal" evidence="10">
    <location>
        <begin position="84"/>
        <end position="153"/>
    </location>
</feature>
<dbReference type="PIRSF" id="PIRSF010376">
    <property type="entry name" value="IspE"/>
    <property type="match status" value="1"/>
</dbReference>
<gene>
    <name evidence="9 12" type="primary">ispE</name>
    <name evidence="12" type="ORF">KOR42_03930</name>
</gene>
<sequence>MRIHRQGTCLNVLAPAKLNLSLQVLGERPDGFHDLQTVMISVRVFDLLSFRPLPEQDIHLSVGDGDIGHRHSQNSFACPTDERNLIVQAARLIQSETGCNQGVAIHLQKRIPSEAGMGGGSSDAAATLVALNHLWGLDLSRERLHSLAARLGSDLNFFLDSFPIAICTGRGEKIEPARLDSLVHFVIVKPRSGLATGEVFRLWKQLSEDSGQSLNSRELNGSDHRWDQLNSPLAWSSVIQNSLQPAAESLNADVNSVLLNLSYEDGVASGMTGSGSACFGICRNARHARRVAARMQNRGIGRVWVTTSGV</sequence>
<dbReference type="GO" id="GO:0050515">
    <property type="term" value="F:4-(cytidine 5'-diphospho)-2-C-methyl-D-erythritol kinase activity"/>
    <property type="evidence" value="ECO:0007669"/>
    <property type="project" value="UniProtKB-UniRule"/>
</dbReference>
<dbReference type="Pfam" id="PF08544">
    <property type="entry name" value="GHMP_kinases_C"/>
    <property type="match status" value="1"/>
</dbReference>
<dbReference type="Gene3D" id="3.30.230.10">
    <property type="match status" value="1"/>
</dbReference>
<dbReference type="NCBIfam" id="TIGR00154">
    <property type="entry name" value="ispE"/>
    <property type="match status" value="1"/>
</dbReference>
<dbReference type="Gene3D" id="3.30.70.890">
    <property type="entry name" value="GHMP kinase, C-terminal domain"/>
    <property type="match status" value="1"/>
</dbReference>
<evidence type="ECO:0000259" key="11">
    <source>
        <dbReference type="Pfam" id="PF08544"/>
    </source>
</evidence>
<evidence type="ECO:0000256" key="2">
    <source>
        <dbReference type="ARBA" id="ARBA00012052"/>
    </source>
</evidence>
<evidence type="ECO:0000256" key="7">
    <source>
        <dbReference type="ARBA" id="ARBA00022840"/>
    </source>
</evidence>
<dbReference type="InterPro" id="IPR004424">
    <property type="entry name" value="IspE"/>
</dbReference>
<feature type="active site" evidence="9">
    <location>
        <position position="154"/>
    </location>
</feature>
<comment type="function">
    <text evidence="9">Catalyzes the phosphorylation of the position 2 hydroxy group of 4-diphosphocytidyl-2C-methyl-D-erythritol.</text>
</comment>
<dbReference type="Pfam" id="PF00288">
    <property type="entry name" value="GHMP_kinases_N"/>
    <property type="match status" value="1"/>
</dbReference>
<dbReference type="UniPathway" id="UPA00056">
    <property type="reaction ID" value="UER00094"/>
</dbReference>
<dbReference type="InterPro" id="IPR013750">
    <property type="entry name" value="GHMP_kinase_C_dom"/>
</dbReference>
<dbReference type="OrthoDB" id="9809438at2"/>
<dbReference type="InterPro" id="IPR006204">
    <property type="entry name" value="GHMP_kinase_N_dom"/>
</dbReference>
<dbReference type="RefSeq" id="WP_146506923.1">
    <property type="nucleotide sequence ID" value="NZ_SIHI01000001.1"/>
</dbReference>
<dbReference type="EC" id="2.7.1.148" evidence="2 9"/>
<dbReference type="HAMAP" id="MF_00061">
    <property type="entry name" value="IspE"/>
    <property type="match status" value="1"/>
</dbReference>
<dbReference type="PANTHER" id="PTHR43527:SF2">
    <property type="entry name" value="4-DIPHOSPHOCYTIDYL-2-C-METHYL-D-ERYTHRITOL KINASE, CHLOROPLASTIC"/>
    <property type="match status" value="1"/>
</dbReference>
<name>A0A5C5X4B0_9PLAN</name>
<feature type="binding site" evidence="9">
    <location>
        <begin position="112"/>
        <end position="122"/>
    </location>
    <ligand>
        <name>ATP</name>
        <dbReference type="ChEBI" id="CHEBI:30616"/>
    </ligand>
</feature>
<comment type="catalytic activity">
    <reaction evidence="9">
        <text>4-CDP-2-C-methyl-D-erythritol + ATP = 4-CDP-2-C-methyl-D-erythritol 2-phosphate + ADP + H(+)</text>
        <dbReference type="Rhea" id="RHEA:18437"/>
        <dbReference type="ChEBI" id="CHEBI:15378"/>
        <dbReference type="ChEBI" id="CHEBI:30616"/>
        <dbReference type="ChEBI" id="CHEBI:57823"/>
        <dbReference type="ChEBI" id="CHEBI:57919"/>
        <dbReference type="ChEBI" id="CHEBI:456216"/>
        <dbReference type="EC" id="2.7.1.148"/>
    </reaction>
</comment>
<keyword evidence="4 9" id="KW-0808">Transferase</keyword>
<evidence type="ECO:0000256" key="8">
    <source>
        <dbReference type="ARBA" id="ARBA00032554"/>
    </source>
</evidence>
<organism evidence="12 13">
    <name type="scientific">Thalassoglobus neptunius</name>
    <dbReference type="NCBI Taxonomy" id="1938619"/>
    <lineage>
        <taxon>Bacteria</taxon>
        <taxon>Pseudomonadati</taxon>
        <taxon>Planctomycetota</taxon>
        <taxon>Planctomycetia</taxon>
        <taxon>Planctomycetales</taxon>
        <taxon>Planctomycetaceae</taxon>
        <taxon>Thalassoglobus</taxon>
    </lineage>
</organism>
<evidence type="ECO:0000256" key="4">
    <source>
        <dbReference type="ARBA" id="ARBA00022679"/>
    </source>
</evidence>
<comment type="caution">
    <text evidence="12">The sequence shown here is derived from an EMBL/GenBank/DDBJ whole genome shotgun (WGS) entry which is preliminary data.</text>
</comment>
<accession>A0A5C5X4B0</accession>
<dbReference type="GO" id="GO:0019288">
    <property type="term" value="P:isopentenyl diphosphate biosynthetic process, methylerythritol 4-phosphate pathway"/>
    <property type="evidence" value="ECO:0007669"/>
    <property type="project" value="UniProtKB-UniRule"/>
</dbReference>
<comment type="pathway">
    <text evidence="9">Isoprenoid biosynthesis; isopentenyl diphosphate biosynthesis via DXP pathway; isopentenyl diphosphate from 1-deoxy-D-xylulose 5-phosphate: step 3/6.</text>
</comment>
<dbReference type="EMBL" id="SIHI01000001">
    <property type="protein sequence ID" value="TWT57035.1"/>
    <property type="molecule type" value="Genomic_DNA"/>
</dbReference>
<evidence type="ECO:0000256" key="3">
    <source>
        <dbReference type="ARBA" id="ARBA00017473"/>
    </source>
</evidence>
<dbReference type="SUPFAM" id="SSF54211">
    <property type="entry name" value="Ribosomal protein S5 domain 2-like"/>
    <property type="match status" value="1"/>
</dbReference>
<dbReference type="InterPro" id="IPR014721">
    <property type="entry name" value="Ribsml_uS5_D2-typ_fold_subgr"/>
</dbReference>
<dbReference type="InterPro" id="IPR020568">
    <property type="entry name" value="Ribosomal_Su5_D2-typ_SF"/>
</dbReference>
<keyword evidence="6 9" id="KW-0418">Kinase</keyword>
<keyword evidence="9" id="KW-0414">Isoprene biosynthesis</keyword>
<protein>
    <recommendedName>
        <fullName evidence="3 9">4-diphosphocytidyl-2-C-methyl-D-erythritol kinase</fullName>
        <shortName evidence="9">CMK</shortName>
        <ecNumber evidence="2 9">2.7.1.148</ecNumber>
    </recommendedName>
    <alternativeName>
        <fullName evidence="8 9">4-(cytidine-5'-diphospho)-2-C-methyl-D-erythritol kinase</fullName>
    </alternativeName>
</protein>
<reference evidence="12 13" key="1">
    <citation type="submission" date="2019-02" db="EMBL/GenBank/DDBJ databases">
        <title>Deep-cultivation of Planctomycetes and their phenomic and genomic characterization uncovers novel biology.</title>
        <authorList>
            <person name="Wiegand S."/>
            <person name="Jogler M."/>
            <person name="Boedeker C."/>
            <person name="Pinto D."/>
            <person name="Vollmers J."/>
            <person name="Rivas-Marin E."/>
            <person name="Kohn T."/>
            <person name="Peeters S.H."/>
            <person name="Heuer A."/>
            <person name="Rast P."/>
            <person name="Oberbeckmann S."/>
            <person name="Bunk B."/>
            <person name="Jeske O."/>
            <person name="Meyerdierks A."/>
            <person name="Storesund J.E."/>
            <person name="Kallscheuer N."/>
            <person name="Luecker S."/>
            <person name="Lage O.M."/>
            <person name="Pohl T."/>
            <person name="Merkel B.J."/>
            <person name="Hornburger P."/>
            <person name="Mueller R.-W."/>
            <person name="Bruemmer F."/>
            <person name="Labrenz M."/>
            <person name="Spormann A.M."/>
            <person name="Op Den Camp H."/>
            <person name="Overmann J."/>
            <person name="Amann R."/>
            <person name="Jetten M.S.M."/>
            <person name="Mascher T."/>
            <person name="Medema M.H."/>
            <person name="Devos D.P."/>
            <person name="Kaster A.-K."/>
            <person name="Ovreas L."/>
            <person name="Rohde M."/>
            <person name="Galperin M.Y."/>
            <person name="Jogler C."/>
        </authorList>
    </citation>
    <scope>NUCLEOTIDE SEQUENCE [LARGE SCALE GENOMIC DNA]</scope>
    <source>
        <strain evidence="12 13">KOR42</strain>
    </source>
</reference>
<keyword evidence="7 9" id="KW-0067">ATP-binding</keyword>
<evidence type="ECO:0000256" key="9">
    <source>
        <dbReference type="HAMAP-Rule" id="MF_00061"/>
    </source>
</evidence>
<dbReference type="PANTHER" id="PTHR43527">
    <property type="entry name" value="4-DIPHOSPHOCYTIDYL-2-C-METHYL-D-ERYTHRITOL KINASE, CHLOROPLASTIC"/>
    <property type="match status" value="1"/>
</dbReference>
<feature type="domain" description="GHMP kinase C-terminal" evidence="11">
    <location>
        <begin position="224"/>
        <end position="299"/>
    </location>
</feature>
<evidence type="ECO:0000256" key="1">
    <source>
        <dbReference type="ARBA" id="ARBA00009684"/>
    </source>
</evidence>
<evidence type="ECO:0000256" key="5">
    <source>
        <dbReference type="ARBA" id="ARBA00022741"/>
    </source>
</evidence>
<comment type="similarity">
    <text evidence="1 9">Belongs to the GHMP kinase family. IspE subfamily.</text>
</comment>
<dbReference type="InterPro" id="IPR036554">
    <property type="entry name" value="GHMP_kinase_C_sf"/>
</dbReference>